<dbReference type="Proteomes" id="UP001306592">
    <property type="component" value="Unassembled WGS sequence"/>
</dbReference>
<name>A0ABU8D9V1_ERWAP</name>
<dbReference type="GeneID" id="89476501"/>
<organism evidence="1 2">
    <name type="scientific">Erwinia aphidicola</name>
    <dbReference type="NCBI Taxonomy" id="68334"/>
    <lineage>
        <taxon>Bacteria</taxon>
        <taxon>Pseudomonadati</taxon>
        <taxon>Pseudomonadota</taxon>
        <taxon>Gammaproteobacteria</taxon>
        <taxon>Enterobacterales</taxon>
        <taxon>Erwiniaceae</taxon>
        <taxon>Erwinia</taxon>
    </lineage>
</organism>
<sequence>MSPLLTGRLARLKEKLPLSGHQTQEDKLIPADAEFSSELQEAEQLTVAKKNLVPEKYRAIVENVVFNGLLGIAEDKLNDDEFINNLFNKVYEILPTPVRLILSRERCLQYLMSNKGPLLTKLQDYRKTQQPENTAIEPITLAGQEHIPLSLTPPEAR</sequence>
<comment type="caution">
    <text evidence="1">The sequence shown here is derived from an EMBL/GenBank/DDBJ whole genome shotgun (WGS) entry which is preliminary data.</text>
</comment>
<protein>
    <submittedName>
        <fullName evidence="1">Uncharacterized protein</fullName>
    </submittedName>
</protein>
<accession>A0ABU8D9V1</accession>
<reference evidence="1 2" key="1">
    <citation type="submission" date="2024-02" db="EMBL/GenBank/DDBJ databases">
        <title>First report Erwinia aphidicola in onion in Chile.</title>
        <authorList>
            <person name="Valenzuela M."/>
            <person name="Pena M."/>
            <person name="Dutta B."/>
        </authorList>
    </citation>
    <scope>NUCLEOTIDE SEQUENCE [LARGE SCALE GENOMIC DNA]</scope>
    <source>
        <strain evidence="1 2">QCJ3A</strain>
    </source>
</reference>
<dbReference type="EMBL" id="JBANEI010000001">
    <property type="protein sequence ID" value="MEI2680297.1"/>
    <property type="molecule type" value="Genomic_DNA"/>
</dbReference>
<proteinExistence type="predicted"/>
<gene>
    <name evidence="1" type="ORF">V8N49_01235</name>
</gene>
<keyword evidence="2" id="KW-1185">Reference proteome</keyword>
<evidence type="ECO:0000313" key="2">
    <source>
        <dbReference type="Proteomes" id="UP001306592"/>
    </source>
</evidence>
<evidence type="ECO:0000313" key="1">
    <source>
        <dbReference type="EMBL" id="MEI2680297.1"/>
    </source>
</evidence>
<dbReference type="RefSeq" id="WP_053110442.1">
    <property type="nucleotide sequence ID" value="NZ_CAKKMT010000008.1"/>
</dbReference>